<accession>A0A161JBR7</accession>
<dbReference type="Proteomes" id="UP000077856">
    <property type="component" value="Chromosome"/>
</dbReference>
<dbReference type="STRING" id="1196031.A361_16315"/>
<sequence>MKGLFKRALLYRLLTNLDVLISKAKLSHKEVSSRTGRKGNWINDAYNQSEDIQISSLAKIFSVINTEIDLNGYSLSAVFDDKVLDIARVISNLSDEEENSAQIAQFVSSEEELLIDLLGDWGSLESKRKLNKEELSYFREIKKLINQQASKEDSPDA</sequence>
<dbReference type="SUPFAM" id="SSF47413">
    <property type="entry name" value="lambda repressor-like DNA-binding domains"/>
    <property type="match status" value="1"/>
</dbReference>
<dbReference type="AlphaFoldDB" id="A0A161JBR7"/>
<organism evidence="1 2">
    <name type="scientific">Cytobacillus oceanisediminis 2691</name>
    <dbReference type="NCBI Taxonomy" id="1196031"/>
    <lineage>
        <taxon>Bacteria</taxon>
        <taxon>Bacillati</taxon>
        <taxon>Bacillota</taxon>
        <taxon>Bacilli</taxon>
        <taxon>Bacillales</taxon>
        <taxon>Bacillaceae</taxon>
        <taxon>Cytobacillus</taxon>
    </lineage>
</organism>
<name>A0A161JBR7_9BACI</name>
<dbReference type="RefSeq" id="WP_019382267.1">
    <property type="nucleotide sequence ID" value="NZ_CP015506.1"/>
</dbReference>
<evidence type="ECO:0000313" key="1">
    <source>
        <dbReference type="EMBL" id="AND40651.1"/>
    </source>
</evidence>
<dbReference type="GO" id="GO:0003677">
    <property type="term" value="F:DNA binding"/>
    <property type="evidence" value="ECO:0007669"/>
    <property type="project" value="InterPro"/>
</dbReference>
<dbReference type="eggNOG" id="ENOG5030E68">
    <property type="taxonomic scope" value="Bacteria"/>
</dbReference>
<dbReference type="InterPro" id="IPR010982">
    <property type="entry name" value="Lambda_DNA-bd_dom_sf"/>
</dbReference>
<reference evidence="1 2" key="1">
    <citation type="submission" date="2016-04" db="EMBL/GenBank/DDBJ databases">
        <title>Complete genome sequence of Bacillus oceanisediminis strain 2691.</title>
        <authorList>
            <person name="Jeong H."/>
            <person name="Kim H.J."/>
            <person name="Lee D.-W."/>
        </authorList>
    </citation>
    <scope>NUCLEOTIDE SEQUENCE [LARGE SCALE GENOMIC DNA]</scope>
    <source>
        <strain evidence="1 2">2691</strain>
    </source>
</reference>
<dbReference type="KEGG" id="bon:A361_16315"/>
<proteinExistence type="predicted"/>
<protein>
    <submittedName>
        <fullName evidence="1">Uncharacterized protein</fullName>
    </submittedName>
</protein>
<dbReference type="EMBL" id="CP015506">
    <property type="protein sequence ID" value="AND40651.1"/>
    <property type="molecule type" value="Genomic_DNA"/>
</dbReference>
<evidence type="ECO:0000313" key="2">
    <source>
        <dbReference type="Proteomes" id="UP000077856"/>
    </source>
</evidence>
<gene>
    <name evidence="1" type="ORF">A361_16315</name>
</gene>